<evidence type="ECO:0000313" key="2">
    <source>
        <dbReference type="EMBL" id="KAG1764570.1"/>
    </source>
</evidence>
<protein>
    <submittedName>
        <fullName evidence="2">Uncharacterized protein</fullName>
    </submittedName>
</protein>
<name>A0A9P6ZGU8_9AGAM</name>
<accession>A0A9P6ZGU8</accession>
<keyword evidence="3" id="KW-1185">Reference proteome</keyword>
<sequence>MNSDEDIDKHIELRKMLSEIKGQLGMMSVWVLHIYNETQEELLVSMICNMENANYEGEEAAAVKVFEALLDKQANEKSVDSKLMKIFKNCYSGDGCGDGHKWIECIYVLKTNEIHDNFPTYYKVSKLLEVFEGEEDEAADMTEKSFSAYEGVLGTSMVNYLGAIPTYWDKILACAIVWLMPIMNKHRDGQGLERFISVKEGYSKEIYKEHMIQVVWSMLWDGQTNTVLQMHNNMSSPEMKVGGVETVNKGYGNAPVQGGQEAHGSRTSGNSNIIADHSRNEATQYQSMKKHVPQDAKLSIEDLMLEREITSEYCARVLADLMHREMRLKHYSQTHQANQGVGIDMSDDALPSVQPTGTAHLKSTLDANIELYNGIDQIDLGVSSPLSSPPDYESLVDNTQSTDHGPPQQWGCMSGTVEHMIAFVTATLNGYNTEYPGGLVTDMTPGCLQSLLAGGLHFISVIVSDTPTISDEPTTLDPTPADPQSVEDMITMVINIDTLTPETLSLDPKPLADAIPEVSALDYADIWDIDIRVFDYEPEASLCHQDTSDKFLYASTVILQLEARTPAPTSPTPATPVPASPTPNKPNAPAFPNPDTPAPPKKTQKSEKPRQEERIWKLHKETKSDGTPVGNKFRSDTQTTHIGHWTLDIGHWTPAFADFMNKYENGRKRC</sequence>
<dbReference type="AlphaFoldDB" id="A0A9P6ZGU8"/>
<comment type="caution">
    <text evidence="2">The sequence shown here is derived from an EMBL/GenBank/DDBJ whole genome shotgun (WGS) entry which is preliminary data.</text>
</comment>
<organism evidence="2 3">
    <name type="scientific">Suillus placidus</name>
    <dbReference type="NCBI Taxonomy" id="48579"/>
    <lineage>
        <taxon>Eukaryota</taxon>
        <taxon>Fungi</taxon>
        <taxon>Dikarya</taxon>
        <taxon>Basidiomycota</taxon>
        <taxon>Agaricomycotina</taxon>
        <taxon>Agaricomycetes</taxon>
        <taxon>Agaricomycetidae</taxon>
        <taxon>Boletales</taxon>
        <taxon>Suillineae</taxon>
        <taxon>Suillaceae</taxon>
        <taxon>Suillus</taxon>
    </lineage>
</organism>
<gene>
    <name evidence="2" type="ORF">EV702DRAFT_1051309</name>
</gene>
<evidence type="ECO:0000313" key="3">
    <source>
        <dbReference type="Proteomes" id="UP000714275"/>
    </source>
</evidence>
<feature type="compositionally biased region" description="Pro residues" evidence="1">
    <location>
        <begin position="568"/>
        <end position="600"/>
    </location>
</feature>
<feature type="region of interest" description="Disordered" evidence="1">
    <location>
        <begin position="382"/>
        <end position="405"/>
    </location>
</feature>
<dbReference type="EMBL" id="JABBWD010000123">
    <property type="protein sequence ID" value="KAG1764570.1"/>
    <property type="molecule type" value="Genomic_DNA"/>
</dbReference>
<feature type="region of interest" description="Disordered" evidence="1">
    <location>
        <begin position="564"/>
        <end position="636"/>
    </location>
</feature>
<reference evidence="2" key="1">
    <citation type="journal article" date="2020" name="New Phytol.">
        <title>Comparative genomics reveals dynamic genome evolution in host specialist ectomycorrhizal fungi.</title>
        <authorList>
            <person name="Lofgren L.A."/>
            <person name="Nguyen N.H."/>
            <person name="Vilgalys R."/>
            <person name="Ruytinx J."/>
            <person name="Liao H.L."/>
            <person name="Branco S."/>
            <person name="Kuo A."/>
            <person name="LaButti K."/>
            <person name="Lipzen A."/>
            <person name="Andreopoulos W."/>
            <person name="Pangilinan J."/>
            <person name="Riley R."/>
            <person name="Hundley H."/>
            <person name="Na H."/>
            <person name="Barry K."/>
            <person name="Grigoriev I.V."/>
            <person name="Stajich J.E."/>
            <person name="Kennedy P.G."/>
        </authorList>
    </citation>
    <scope>NUCLEOTIDE SEQUENCE</scope>
    <source>
        <strain evidence="2">DOB743</strain>
    </source>
</reference>
<proteinExistence type="predicted"/>
<feature type="compositionally biased region" description="Basic and acidic residues" evidence="1">
    <location>
        <begin position="604"/>
        <end position="624"/>
    </location>
</feature>
<evidence type="ECO:0000256" key="1">
    <source>
        <dbReference type="SAM" id="MobiDB-lite"/>
    </source>
</evidence>
<dbReference type="Proteomes" id="UP000714275">
    <property type="component" value="Unassembled WGS sequence"/>
</dbReference>